<feature type="region of interest" description="Disordered" evidence="1">
    <location>
        <begin position="177"/>
        <end position="204"/>
    </location>
</feature>
<keyword evidence="3" id="KW-1185">Reference proteome</keyword>
<dbReference type="Proteomes" id="UP000272025">
    <property type="component" value="Unassembled WGS sequence"/>
</dbReference>
<gene>
    <name evidence="2" type="ORF">SODALDRAFT_93561</name>
</gene>
<evidence type="ECO:0000313" key="2">
    <source>
        <dbReference type="EMBL" id="ROT40318.1"/>
    </source>
</evidence>
<reference evidence="2 3" key="1">
    <citation type="journal article" date="2018" name="Mol. Ecol.">
        <title>The obligate alkalophilic soda-lake fungus Sodiomyces alkalinus has shifted to a protein diet.</title>
        <authorList>
            <person name="Grum-Grzhimaylo A.A."/>
            <person name="Falkoski D.L."/>
            <person name="van den Heuvel J."/>
            <person name="Valero-Jimenez C.A."/>
            <person name="Min B."/>
            <person name="Choi I.G."/>
            <person name="Lipzen A."/>
            <person name="Daum C.G."/>
            <person name="Aanen D.K."/>
            <person name="Tsang A."/>
            <person name="Henrissat B."/>
            <person name="Bilanenko E.N."/>
            <person name="de Vries R.P."/>
            <person name="van Kan J.A.L."/>
            <person name="Grigoriev I.V."/>
            <person name="Debets A.J.M."/>
        </authorList>
    </citation>
    <scope>NUCLEOTIDE SEQUENCE [LARGE SCALE GENOMIC DNA]</scope>
    <source>
        <strain evidence="2 3">F11</strain>
    </source>
</reference>
<accession>A0A3N2Q0V4</accession>
<dbReference type="STRING" id="1314773.A0A3N2Q0V4"/>
<dbReference type="EMBL" id="ML119052">
    <property type="protein sequence ID" value="ROT40318.1"/>
    <property type="molecule type" value="Genomic_DNA"/>
</dbReference>
<evidence type="ECO:0008006" key="4">
    <source>
        <dbReference type="Google" id="ProtNLM"/>
    </source>
</evidence>
<dbReference type="OrthoDB" id="74545at2759"/>
<dbReference type="AlphaFoldDB" id="A0A3N2Q0V4"/>
<sequence length="253" mass="27027">MTTLPTPRTILTSLINSIGTSSVSEEEVSTDQHTSQSLPKLFRPSHRALLTTLHVLFPTLLLPALDLLDHSLVTRIIPQEPSSAVHTTPTDIKTANPTPSSPEKPQAAFYLVRSAASVHPRRNAHRHPHPAVTTPYLVRLDAWNCSCANFAFDAFPASASASASAPVPDEILPPTWSDVAGSGVRQPTEGGTDGEWSFGGMALDPPGGRPDDVPCCKHLLACLLAERCGDVMGRYAVERRAGREEMAGLVAAT</sequence>
<dbReference type="GeneID" id="39584276"/>
<organism evidence="2 3">
    <name type="scientific">Sodiomyces alkalinus (strain CBS 110278 / VKM F-3762 / F11)</name>
    <name type="common">Alkaliphilic filamentous fungus</name>
    <dbReference type="NCBI Taxonomy" id="1314773"/>
    <lineage>
        <taxon>Eukaryota</taxon>
        <taxon>Fungi</taxon>
        <taxon>Dikarya</taxon>
        <taxon>Ascomycota</taxon>
        <taxon>Pezizomycotina</taxon>
        <taxon>Sordariomycetes</taxon>
        <taxon>Hypocreomycetidae</taxon>
        <taxon>Glomerellales</taxon>
        <taxon>Plectosphaerellaceae</taxon>
        <taxon>Sodiomyces</taxon>
    </lineage>
</organism>
<feature type="region of interest" description="Disordered" evidence="1">
    <location>
        <begin position="82"/>
        <end position="104"/>
    </location>
</feature>
<proteinExistence type="predicted"/>
<protein>
    <recommendedName>
        <fullName evidence="4">SWIM-type domain-containing protein</fullName>
    </recommendedName>
</protein>
<evidence type="ECO:0000256" key="1">
    <source>
        <dbReference type="SAM" id="MobiDB-lite"/>
    </source>
</evidence>
<feature type="compositionally biased region" description="Polar residues" evidence="1">
    <location>
        <begin position="82"/>
        <end position="103"/>
    </location>
</feature>
<name>A0A3N2Q0V4_SODAK</name>
<dbReference type="RefSeq" id="XP_028468124.1">
    <property type="nucleotide sequence ID" value="XM_028615799.1"/>
</dbReference>
<evidence type="ECO:0000313" key="3">
    <source>
        <dbReference type="Proteomes" id="UP000272025"/>
    </source>
</evidence>